<proteinExistence type="predicted"/>
<comment type="caution">
    <text evidence="3">The sequence shown here is derived from an EMBL/GenBank/DDBJ whole genome shotgun (WGS) entry which is preliminary data.</text>
</comment>
<feature type="domain" description="Trypsin-co-occurring" evidence="2">
    <location>
        <begin position="41"/>
        <end position="124"/>
    </location>
</feature>
<dbReference type="RefSeq" id="WP_377264247.1">
    <property type="nucleotide sequence ID" value="NZ_JBHMAA010000024.1"/>
</dbReference>
<name>A0ABV6ALD2_9HYPH</name>
<evidence type="ECO:0000259" key="2">
    <source>
        <dbReference type="Pfam" id="PF19631"/>
    </source>
</evidence>
<feature type="transmembrane region" description="Helical" evidence="1">
    <location>
        <begin position="6"/>
        <end position="27"/>
    </location>
</feature>
<keyword evidence="1" id="KW-0472">Membrane</keyword>
<reference evidence="3 4" key="1">
    <citation type="submission" date="2024-09" db="EMBL/GenBank/DDBJ databases">
        <authorList>
            <person name="Sun Q."/>
            <person name="Mori K."/>
        </authorList>
    </citation>
    <scope>NUCLEOTIDE SEQUENCE [LARGE SCALE GENOMIC DNA]</scope>
    <source>
        <strain evidence="3 4">TBRC 4938</strain>
    </source>
</reference>
<dbReference type="EMBL" id="JBHMAA010000024">
    <property type="protein sequence ID" value="MFB9951439.1"/>
    <property type="molecule type" value="Genomic_DNA"/>
</dbReference>
<evidence type="ECO:0000313" key="4">
    <source>
        <dbReference type="Proteomes" id="UP001589692"/>
    </source>
</evidence>
<protein>
    <submittedName>
        <fullName evidence="3">Trypco2 family protein</fullName>
    </submittedName>
</protein>
<organism evidence="3 4">
    <name type="scientific">Rhizobium puerariae</name>
    <dbReference type="NCBI Taxonomy" id="1585791"/>
    <lineage>
        <taxon>Bacteria</taxon>
        <taxon>Pseudomonadati</taxon>
        <taxon>Pseudomonadota</taxon>
        <taxon>Alphaproteobacteria</taxon>
        <taxon>Hyphomicrobiales</taxon>
        <taxon>Rhizobiaceae</taxon>
        <taxon>Rhizobium/Agrobacterium group</taxon>
        <taxon>Rhizobium</taxon>
    </lineage>
</organism>
<evidence type="ECO:0000256" key="1">
    <source>
        <dbReference type="SAM" id="Phobius"/>
    </source>
</evidence>
<keyword evidence="4" id="KW-1185">Reference proteome</keyword>
<accession>A0ABV6ALD2</accession>
<evidence type="ECO:0000313" key="3">
    <source>
        <dbReference type="EMBL" id="MFB9951439.1"/>
    </source>
</evidence>
<dbReference type="InterPro" id="IPR045608">
    <property type="entry name" value="Trypco2"/>
</dbReference>
<sequence>MALQAILNAVPVVVVLAIAGFVAWYVLGRAGKPMPVVEQFPLESTIGEIKAQLRNLEEGGGVGSGLELKEIGIELLVQQETKQTGEAGVKEIKVPVFQKPKIDASASFGRTETGASKVTLTLAPDFPQTDGEAFAGQRIEFAALLIAVREALKAGVNVPPRLGVKALEVELSFVLVRSTGAKGKIEVFMVSVGGEASLENRSSNKVTLKYEHPAASATRPA</sequence>
<gene>
    <name evidence="3" type="ORF">ACFFP0_21530</name>
</gene>
<feature type="domain" description="Trypsin-co-occurring" evidence="2">
    <location>
        <begin position="147"/>
        <end position="209"/>
    </location>
</feature>
<keyword evidence="1" id="KW-0812">Transmembrane</keyword>
<dbReference type="Pfam" id="PF19631">
    <property type="entry name" value="Trypco2"/>
    <property type="match status" value="2"/>
</dbReference>
<dbReference type="Proteomes" id="UP001589692">
    <property type="component" value="Unassembled WGS sequence"/>
</dbReference>
<keyword evidence="1" id="KW-1133">Transmembrane helix</keyword>